<dbReference type="InterPro" id="IPR040853">
    <property type="entry name" value="RapA2_cadherin-like"/>
</dbReference>
<dbReference type="SUPFAM" id="SSF49899">
    <property type="entry name" value="Concanavalin A-like lectins/glucanases"/>
    <property type="match status" value="1"/>
</dbReference>
<dbReference type="InterPro" id="IPR038081">
    <property type="entry name" value="CalX-like_sf"/>
</dbReference>
<evidence type="ECO:0000256" key="2">
    <source>
        <dbReference type="ARBA" id="ARBA00022737"/>
    </source>
</evidence>
<feature type="domain" description="Calx-beta" evidence="6">
    <location>
        <begin position="2835"/>
        <end position="2934"/>
    </location>
</feature>
<keyword evidence="4" id="KW-0406">Ion transport</keyword>
<gene>
    <name evidence="7" type="ORF">C3K47_19010</name>
</gene>
<feature type="domain" description="Calx-beta" evidence="6">
    <location>
        <begin position="1347"/>
        <end position="1449"/>
    </location>
</feature>
<dbReference type="SUPFAM" id="SSF141072">
    <property type="entry name" value="CalX-like"/>
    <property type="match status" value="28"/>
</dbReference>
<feature type="domain" description="Calx-beta" evidence="6">
    <location>
        <begin position="3862"/>
        <end position="3970"/>
    </location>
</feature>
<dbReference type="InterPro" id="IPR003644">
    <property type="entry name" value="Calx_beta"/>
</dbReference>
<feature type="domain" description="Calx-beta" evidence="6">
    <location>
        <begin position="2147"/>
        <end position="2249"/>
    </location>
</feature>
<proteinExistence type="predicted"/>
<feature type="region of interest" description="Disordered" evidence="5">
    <location>
        <begin position="805"/>
        <end position="828"/>
    </location>
</feature>
<dbReference type="SMART" id="SM00237">
    <property type="entry name" value="Calx_beta"/>
    <property type="match status" value="25"/>
</dbReference>
<evidence type="ECO:0000313" key="8">
    <source>
        <dbReference type="Proteomes" id="UP000236893"/>
    </source>
</evidence>
<evidence type="ECO:0000256" key="4">
    <source>
        <dbReference type="ARBA" id="ARBA00023065"/>
    </source>
</evidence>
<keyword evidence="1" id="KW-0732">Signal</keyword>
<feature type="region of interest" description="Disordered" evidence="5">
    <location>
        <begin position="681"/>
        <end position="700"/>
    </location>
</feature>
<feature type="domain" description="Calx-beta" evidence="6">
    <location>
        <begin position="1233"/>
        <end position="1335"/>
    </location>
</feature>
<comment type="caution">
    <text evidence="7">The sequence shown here is derived from an EMBL/GenBank/DDBJ whole genome shotgun (WGS) entry which is preliminary data.</text>
</comment>
<dbReference type="NCBIfam" id="TIGR01451">
    <property type="entry name" value="B_ant_repeat"/>
    <property type="match status" value="2"/>
</dbReference>
<dbReference type="GO" id="GO:0030001">
    <property type="term" value="P:metal ion transport"/>
    <property type="evidence" value="ECO:0007669"/>
    <property type="project" value="TreeGrafter"/>
</dbReference>
<feature type="domain" description="Calx-beta" evidence="6">
    <location>
        <begin position="2489"/>
        <end position="2593"/>
    </location>
</feature>
<dbReference type="InterPro" id="IPR051171">
    <property type="entry name" value="CaCA"/>
</dbReference>
<dbReference type="OrthoDB" id="2582440at2"/>
<feature type="domain" description="Calx-beta" evidence="6">
    <location>
        <begin position="1920"/>
        <end position="2019"/>
    </location>
</feature>
<feature type="domain" description="Calx-beta" evidence="6">
    <location>
        <begin position="2378"/>
        <end position="2477"/>
    </location>
</feature>
<organism evidence="7 8">
    <name type="scientific">Solitalea longa</name>
    <dbReference type="NCBI Taxonomy" id="2079460"/>
    <lineage>
        <taxon>Bacteria</taxon>
        <taxon>Pseudomonadati</taxon>
        <taxon>Bacteroidota</taxon>
        <taxon>Sphingobacteriia</taxon>
        <taxon>Sphingobacteriales</taxon>
        <taxon>Sphingobacteriaceae</taxon>
        <taxon>Solitalea</taxon>
    </lineage>
</organism>
<feature type="domain" description="Calx-beta" evidence="6">
    <location>
        <begin position="1117"/>
        <end position="1221"/>
    </location>
</feature>
<feature type="domain" description="Calx-beta" evidence="6">
    <location>
        <begin position="3065"/>
        <end position="3166"/>
    </location>
</feature>
<dbReference type="Pfam" id="PF03160">
    <property type="entry name" value="Calx-beta"/>
    <property type="match status" value="22"/>
</dbReference>
<keyword evidence="8" id="KW-1185">Reference proteome</keyword>
<feature type="domain" description="Calx-beta" evidence="6">
    <location>
        <begin position="2605"/>
        <end position="2707"/>
    </location>
</feature>
<feature type="domain" description="Calx-beta" evidence="6">
    <location>
        <begin position="1804"/>
        <end position="1906"/>
    </location>
</feature>
<feature type="non-terminal residue" evidence="7">
    <location>
        <position position="4393"/>
    </location>
</feature>
<name>A0A2S4ZWJ1_9SPHI</name>
<keyword evidence="2" id="KW-0677">Repeat</keyword>
<sequence>MRPSVHRTSFIILVLIFFFTSTVKGQFTINEPLTGSSIAGITLGGKARLTGTGQTGADPIGQGYLRLTEDANNQVGWAYINQSFTPDMGAIIDFEFLSWGSSSSKADGFSVFLFDASYDINNSGSKKFAIGADGGSLGYAQKTGVAGLTGGYVGIGIDEFGNFIINSEGKNGGIGGSNTLPDAIAIRGPSSNYAYIGGTHAGISGSPMAGVSVDYNTTTSTRPTSAQFYRRVQILLEPVSGAGFKISIKLKTSPTGDFVTIIPAINSSLLANPPARLRVGFAGSTGGSRNVHEIRNLFTTTSNNLSVTKLGPSAADNQTTFSYSIDVQNGSATDANNTIVRDTLPSSFSLVSSSFASTNAQNAGIIIANGNILELRATTLKANSSGTFTLTGKLNETSGTLNQVTNLARVYPPTGFIDLDQTNDVSRTTTIIRRPDLSIAKTHSGSFVRGGSYNFTIKVNNSSTANGSTTNQVKVTDVLPVGLTPQGSTYASNGWSVTVNGQTVTAVRSDALAPGSTYPDLVVPIKVDQAAASSLSSTASVTVAGETATTNNSSTDAVQIISQTDISVEISDNSATYTPGGTGTYIITVRNVGLTNAGNISLSNTLPAGVTINGTVTGVATGGSIGAISGPIGGIGVSVTGANLQVGTGNTLVFTVPVKFAASLTSDPLVNTVTVAEASEPSNALGNNTASDSDTRNGQSDLNLEQIIPNVSSEKRCDNTEFTFQIRNNGPVDAISGLNVQFPLPVGLNFDSATQGGSYNSSTGIVTINSTANLPVGAVISLVLKATVKPDAPASIQSVEATVAPNTPNIDGAPANNKRNTPSISIGSSPSGILSGTQTICSGTTALLTVNLTGNSPWSIVYSDGTTDYSINNINTSSYSFSVSPTAAATYTLKSVDDGSTDCGYSVSGNAVVTITPAIANNTITASSSLNICYGIDPTIINGSTLTGGSGGYTYQWQSSLDGTNWSNITTAGQGANYDPPELPQSTYYRRTVISGACSIPLASNAIRFAVSPIPLLTIVNVPSIPEGNSGTTAATFQIELSQAVNCDVRVNYATSNLTALAGEDYVATSGVLTIPAGNTAATIPVTVNGDTKFESDETFILTLSSPVGVTINTTTASGTIRNDDANPTVSISPANQSVTEGTGAGTTTANFTVTLSNPSSQTITVDYSTLAGTATSGVDYTSVSNITLTFAPGETSKNISIAITRDNIKESDEQFSVVLSNINNATAGTLTGLVTITDDDASPTISVAAASVNEGNTGTTTLTFTVTLSNPSASTVSFNYATANGTASTTDNDYVAITSGTLSFAAGELSKTITVFVNGDLKNEADETFTLQLNNAANGTLAQASVTGTITNDDQVPHLTTSAFSVKEGNSGITSLTVKARLSNPSAQTISWNGSSKDGTAKAADNDYHVFVNIPFTMPPGVTAKDTTLFIIGDTKFEADETWYVTLSDARNVVLDIVDVPLTIINDDAQPVVNVASLSQNEGNSGATNYDFHVVLDHASYQQVELDVITSNGTATTTDNDYQANSAHIVFAPGETDKVFTVVVNGDTKREADENFTITLSNPANTTINTTTATGTVRNDDALPTVSISPASQSVTEGTGAGSTSANLTVTLSNPSAQTITVDYGTSAGTATSGLDYTTGSNITLTFAPGETSKNISIAITRDNIKESDEQFSVVLSNINNATAGTLTGLVTITDDDASPTISVAAASVNEGNTGTTTLTFTVTLSNPSASTVSFNYATANGTASTADNDYVAVTNGTLSFAAGELSKTITVFVNGDLKNEADETFTLQLSNAASATLAQASVTGTITNDDQVPHLTTSAFSVKEGNSGITSLTVKARLSNPSAQTISWNGSSKDGTATAADNDYHVFVNIPFTMPPGVTAKDTTLFIIGDTKFEADETWYVTLSDAQNVVLDIVDVPLTIINDDAQPVVNVASLSQNEGNSGATNYDFHVVLDHASYQQVEVDVATANGTATITDNDYQDGSAHIVFAPGETDKVFTVVVNGDTKREADENFTLTLSNPVNTTINTTTATGTIRNDDALPTVSISPASQSVAEGTGAGTTTANFTVTLSNPSSQTITVDYSTSAGTATSGVDYTTGSNITLTFAPGETSKNISIAITRDNIKESDEQFSVVLSNINNATSGSLTGQVTITDDDASPTISVAAASVNEGNTGTTTLTFTVTLSNPSASTVSFNYATANGTASTADNDYVAVTSGTLSFAAGELSKTITVFVNGDLKNEADETFSLQLSNAANGTLGQTSVTGTITNDDQVPHLTTSAFSVIEGNSGFTQMTLKARLSNPSDQTISWIIGSKDGTATAADNDYPPFANIPITLPPGVTAKDTTVFGVMGDTKFEPDEVWYLMRTNGQNVIIDFVDLPMTIINDDAQPVVNIASQSQNEGNSGATNYDFHVVLDHASYQPIELDVITSNGTATTTDNDYLANSAHIVFAPGETDKVFTVVVNGDTKREADEAFTVTLSNPINATINTTMATGTVRNDDALPTVSIGPASQSVTEGTGAGSTSANLTVTLSNPSAQTITLDYSTLAGMATSGVDYASGSNITLTFAPGETSKNISIAITRDNIKESDEQFSVVLSNINNATAGSLIGQVTITDDDASPTISVAAASVNEGNTGTTTLTFTVTLSNPSASTVSFNYATANGTASTADNDYVAVTNGTLSFAAGELSKTITVFVNGDLKNEADETFTLQLSNAANGTLGQTSVTGTITNDDQVPHLTTSAFSVKEGNSGITSLTVKARLSNPSAQTISWNGSSKDGTATAADNDYHVFVNIPFTMPPGVTAKDTTLFIIGDTKFEADETWYITLSDARNVVLDIVDVPLTIINDDAQPVVSVASLSQNEGNSGATNYDFHVVLDHASYQQVEVDVATANGAATTTDNDYQDGSAHIVFAPGETDKVFTVVVNGDVKLESDEIFNISLTNPINASVPTTLIQNTIVNDDVQPVATIGDVSMNEGNAGQTEMIFTVQLSNTSDKEISLNFATVDGTAVSSGADKDYQAVIGRLQIPPNTLTGTIAIPINGDLIFENDETFSLIINNPTYVRFAQNAASVTATGSIVNDDGIPSISISNISANEGNAGVNSFNFLVTLSNPSTQTVTVNYATQNGTALTTDNDYATQNETLTFAAGELSKVISIQVNGDLKTESDENFTLNLSNATNANITTPQGAATIVNDDIVPVISIVNSASAFEANGKIDFTINLSNPTDKDISLVYSLTDGTATVIDNDYVEGSNLTLLIPGGSTTATLSVPVNDDAKDENDETFTVTLVSAGNATLSSSATSIGTILNDDQRSIISMANVDVNEGSGNAVVTLTLDKASGKDIQVNYATSNVTARSPNDFTSVSGTLTIPAGTASIQISIPIIDDALNENDETFRFNLNGPVNAILASTSAVVTIIDNDVLPELSFTSNVSLPEGNTGVTNFVFTIQLSAVSGRNLSFAYETHDITANAPFDYVASSGIITIPPGSTQASITIAVNGDLSNETDDTFSVSIADPVNANLGSIAAAIGTIVNDDAQPIIAISDASVVEGNTGSSLITFDVSLSATSGRDITLTYSTSNGTAAGGSDFTAVNNAQLVIPARTQHAKITIEVLGDNIVEGNETFTVNIASADFADLVSPGAKPVGTGTIIGDDDQPLLTVNDINVNENAGTATFTVSLGGNPTSEEVTVDYEITNRTAEVNSDYNANNLLAGTLTFPAGGTLTQTITINIVDDNIDEDDETFLLTLLNANGAVIGREEGVCTIIDNDDPPSVSINNASGAEGNGSGTQPMTFTISLDNLSGKPVDISYSTSEVLAGLKATSGTDFMATQGTITIPVGSISVTVDVPIVLDAIFENDETFEVNLSAPINANLGIATGIGTIENDDSVPELALLPPESAFVEPDLATGQVQYVITVTGSGQTELPITFIYSFTNGTATNGADYSGITDTITFLPPALSDTYTFDIPVVVLADDIKEQTETFNVALSNPINATIPIATADKSVSITDATAAPQILLSIDKASVFEGENASVTASLSRPTYEDVTVTYTVSGSATEGADYTITKTITIPAGALSASVFLNSLADNIHEQNETVIVNAPVTASGGAAIADATQQSLTVTIADQTAAPVVTIQLDKTSVNEGEAAVLTLSLSNPTFEDVIISLNLAGTAINPDDYTADATSVTIPAGQINASVNFVSVVDNLVEPNETVLVSIETVTGDGASFQGAQTQLLSIVNIDLATQTANKVVTTTEDIDYQFVLSDFAFTAAPPRTFDHITILKLPVFGSLTLSGVPVVIDQQISATDIVNLTYLPNRDLTGNPLDAIGFTVTDNFSNESAAALLAINVTPVNDPPVVSTPLSLVTDEDISFGGHLSASDADGDVLSFSKASDPANGTVTVAADGSFTYVPAANYHGD</sequence>
<feature type="region of interest" description="Disordered" evidence="5">
    <location>
        <begin position="1119"/>
        <end position="1144"/>
    </location>
</feature>
<evidence type="ECO:0000313" key="7">
    <source>
        <dbReference type="EMBL" id="POY34675.1"/>
    </source>
</evidence>
<feature type="domain" description="Calx-beta" evidence="6">
    <location>
        <begin position="3514"/>
        <end position="3615"/>
    </location>
</feature>
<dbReference type="GO" id="GO:0004553">
    <property type="term" value="F:hydrolase activity, hydrolyzing O-glycosyl compounds"/>
    <property type="evidence" value="ECO:0007669"/>
    <property type="project" value="UniProtKB-ARBA"/>
</dbReference>
<feature type="domain" description="Calx-beta" evidence="6">
    <location>
        <begin position="3400"/>
        <end position="3501"/>
    </location>
</feature>
<evidence type="ECO:0000256" key="1">
    <source>
        <dbReference type="ARBA" id="ARBA00022729"/>
    </source>
</evidence>
<dbReference type="InterPro" id="IPR013320">
    <property type="entry name" value="ConA-like_dom_sf"/>
</dbReference>
<feature type="domain" description="Calx-beta" evidence="6">
    <location>
        <begin position="3178"/>
        <end position="3278"/>
    </location>
</feature>
<feature type="compositionally biased region" description="Polar residues" evidence="5">
    <location>
        <begin position="1119"/>
        <end position="1138"/>
    </location>
</feature>
<feature type="domain" description="Calx-beta" evidence="6">
    <location>
        <begin position="2719"/>
        <end position="2821"/>
    </location>
</feature>
<feature type="domain" description="Calx-beta" evidence="6">
    <location>
        <begin position="3291"/>
        <end position="3388"/>
    </location>
</feature>
<feature type="domain" description="Calx-beta" evidence="6">
    <location>
        <begin position="3632"/>
        <end position="3733"/>
    </location>
</feature>
<accession>A0A2S4ZWJ1</accession>
<evidence type="ECO:0000256" key="3">
    <source>
        <dbReference type="ARBA" id="ARBA00022837"/>
    </source>
</evidence>
<evidence type="ECO:0000259" key="6">
    <source>
        <dbReference type="SMART" id="SM00237"/>
    </source>
</evidence>
<dbReference type="Proteomes" id="UP000236893">
    <property type="component" value="Unassembled WGS sequence"/>
</dbReference>
<dbReference type="InterPro" id="IPR001434">
    <property type="entry name" value="OmcB-like_DUF11"/>
</dbReference>
<feature type="domain" description="Calx-beta" evidence="6">
    <location>
        <begin position="2031"/>
        <end position="2135"/>
    </location>
</feature>
<evidence type="ECO:0000256" key="5">
    <source>
        <dbReference type="SAM" id="MobiDB-lite"/>
    </source>
</evidence>
<dbReference type="Gene3D" id="2.60.40.2030">
    <property type="match status" value="28"/>
</dbReference>
<reference evidence="7 8" key="1">
    <citation type="submission" date="2018-01" db="EMBL/GenBank/DDBJ databases">
        <authorList>
            <person name="Gaut B.S."/>
            <person name="Morton B.R."/>
            <person name="Clegg M.T."/>
            <person name="Duvall M.R."/>
        </authorList>
    </citation>
    <scope>NUCLEOTIDE SEQUENCE [LARGE SCALE GENOMIC DNA]</scope>
    <source>
        <strain evidence="7 8">HR-AV</strain>
    </source>
</reference>
<dbReference type="Pfam" id="PF17803">
    <property type="entry name" value="Cadherin_4"/>
    <property type="match status" value="1"/>
</dbReference>
<feature type="domain" description="Calx-beta" evidence="6">
    <location>
        <begin position="4097"/>
        <end position="4194"/>
    </location>
</feature>
<dbReference type="PANTHER" id="PTHR11878:SF65">
    <property type="entry name" value="NA_CA-EXCHANGE PROTEIN, ISOFORM G"/>
    <property type="match status" value="1"/>
</dbReference>
<dbReference type="Pfam" id="PF01345">
    <property type="entry name" value="DUF11"/>
    <property type="match status" value="4"/>
</dbReference>
<dbReference type="GO" id="GO:0005975">
    <property type="term" value="P:carbohydrate metabolic process"/>
    <property type="evidence" value="ECO:0007669"/>
    <property type="project" value="UniProtKB-ARBA"/>
</dbReference>
<dbReference type="GO" id="GO:0007154">
    <property type="term" value="P:cell communication"/>
    <property type="evidence" value="ECO:0007669"/>
    <property type="project" value="InterPro"/>
</dbReference>
<feature type="domain" description="Calx-beta" evidence="6">
    <location>
        <begin position="1463"/>
        <end position="1562"/>
    </location>
</feature>
<feature type="domain" description="Calx-beta" evidence="6">
    <location>
        <begin position="1574"/>
        <end position="1678"/>
    </location>
</feature>
<feature type="domain" description="Calx-beta" evidence="6">
    <location>
        <begin position="3745"/>
        <end position="3850"/>
    </location>
</feature>
<dbReference type="RefSeq" id="WP_103790751.1">
    <property type="nucleotide sequence ID" value="NZ_PQVF01000021.1"/>
</dbReference>
<keyword evidence="4" id="KW-0813">Transport</keyword>
<dbReference type="PANTHER" id="PTHR11878">
    <property type="entry name" value="SODIUM/CALCIUM EXCHANGER"/>
    <property type="match status" value="1"/>
</dbReference>
<dbReference type="EMBL" id="PQVF01000021">
    <property type="protein sequence ID" value="POY34675.1"/>
    <property type="molecule type" value="Genomic_DNA"/>
</dbReference>
<keyword evidence="3" id="KW-0106">Calcium</keyword>
<feature type="domain" description="Calx-beta" evidence="6">
    <location>
        <begin position="1017"/>
        <end position="1105"/>
    </location>
</feature>
<feature type="domain" description="Calx-beta" evidence="6">
    <location>
        <begin position="1690"/>
        <end position="1792"/>
    </location>
</feature>
<dbReference type="GO" id="GO:0016020">
    <property type="term" value="C:membrane"/>
    <property type="evidence" value="ECO:0007669"/>
    <property type="project" value="InterPro"/>
</dbReference>
<protein>
    <recommendedName>
        <fullName evidence="6">Calx-beta domain-containing protein</fullName>
    </recommendedName>
</protein>
<dbReference type="InterPro" id="IPR047589">
    <property type="entry name" value="DUF11_rpt"/>
</dbReference>